<dbReference type="InterPro" id="IPR027417">
    <property type="entry name" value="P-loop_NTPase"/>
</dbReference>
<reference evidence="1 2" key="1">
    <citation type="submission" date="2018-06" db="EMBL/GenBank/DDBJ databases">
        <title>Genomic Encyclopedia of Type Strains, Phase IV (KMG-IV): sequencing the most valuable type-strain genomes for metagenomic binning, comparative biology and taxonomic classification.</title>
        <authorList>
            <person name="Goeker M."/>
        </authorList>
    </citation>
    <scope>NUCLEOTIDE SEQUENCE [LARGE SCALE GENOMIC DNA]</scope>
    <source>
        <strain evidence="1 2">DSM 18048</strain>
    </source>
</reference>
<protein>
    <submittedName>
        <fullName evidence="1">AAA domain-containing protein</fullName>
    </submittedName>
</protein>
<dbReference type="SUPFAM" id="SSF52540">
    <property type="entry name" value="P-loop containing nucleoside triphosphate hydrolases"/>
    <property type="match status" value="1"/>
</dbReference>
<sequence>MTLDHFRDVDLHAPLQRIEFLDEDLFPMRNVSLVAAREGVGKTTLLTHLLWQVTRPPGIGRFMGRAVRHGGVLYINTDAPDDGESRGVRYWLEQHRNAFPDGRMELVRVLEPNEHGLLQNSFDELIPFVLERDIIAVVLDSFMASFPGVNPNKQSAVMGPMVALRELATATGAAVIVTDHLPKAQAGERDGARGVTGSVAKMAQVRAVHILTVEDASVEGHDVLRWQVQKASYAPSRYAFGVEVVREGGGDVDILSIELHDLPDGKSSTRTSLASMAVMRHVERSAGHWVRYGDLVKVAMQAGALKERAAKDAVRSAVQTLLVEGKVEESTLSERGAPKAYRVTSALPECLELLESV</sequence>
<name>A0A318SRD0_9DEIO</name>
<dbReference type="Pfam" id="PF13481">
    <property type="entry name" value="AAA_25"/>
    <property type="match status" value="1"/>
</dbReference>
<dbReference type="OrthoDB" id="59858at2"/>
<evidence type="ECO:0000313" key="2">
    <source>
        <dbReference type="Proteomes" id="UP000248326"/>
    </source>
</evidence>
<keyword evidence="2" id="KW-1185">Reference proteome</keyword>
<gene>
    <name evidence="1" type="ORF">DES52_103318</name>
</gene>
<organism evidence="1 2">
    <name type="scientific">Deinococcus yavapaiensis KR-236</name>
    <dbReference type="NCBI Taxonomy" id="694435"/>
    <lineage>
        <taxon>Bacteria</taxon>
        <taxon>Thermotogati</taxon>
        <taxon>Deinococcota</taxon>
        <taxon>Deinococci</taxon>
        <taxon>Deinococcales</taxon>
        <taxon>Deinococcaceae</taxon>
        <taxon>Deinococcus</taxon>
    </lineage>
</organism>
<dbReference type="Proteomes" id="UP000248326">
    <property type="component" value="Unassembled WGS sequence"/>
</dbReference>
<dbReference type="RefSeq" id="WP_110885812.1">
    <property type="nucleotide sequence ID" value="NZ_QJSX01000003.1"/>
</dbReference>
<dbReference type="AlphaFoldDB" id="A0A318SRD0"/>
<comment type="caution">
    <text evidence="1">The sequence shown here is derived from an EMBL/GenBank/DDBJ whole genome shotgun (WGS) entry which is preliminary data.</text>
</comment>
<dbReference type="EMBL" id="QJSX01000003">
    <property type="protein sequence ID" value="PYE55483.1"/>
    <property type="molecule type" value="Genomic_DNA"/>
</dbReference>
<dbReference type="Gene3D" id="3.40.50.300">
    <property type="entry name" value="P-loop containing nucleotide triphosphate hydrolases"/>
    <property type="match status" value="1"/>
</dbReference>
<proteinExistence type="predicted"/>
<accession>A0A318SRD0</accession>
<evidence type="ECO:0000313" key="1">
    <source>
        <dbReference type="EMBL" id="PYE55483.1"/>
    </source>
</evidence>